<name>A0A168DKQ6_9EURO</name>
<feature type="transmembrane region" description="Helical" evidence="8">
    <location>
        <begin position="389"/>
        <end position="411"/>
    </location>
</feature>
<evidence type="ECO:0000313" key="10">
    <source>
        <dbReference type="EMBL" id="KZZ97848.1"/>
    </source>
</evidence>
<dbReference type="FunFam" id="1.20.1250.20:FF:000065">
    <property type="entry name" value="Putative MFS pantothenate transporter"/>
    <property type="match status" value="1"/>
</dbReference>
<feature type="transmembrane region" description="Helical" evidence="8">
    <location>
        <begin position="423"/>
        <end position="443"/>
    </location>
</feature>
<feature type="transmembrane region" description="Helical" evidence="8">
    <location>
        <begin position="328"/>
        <end position="346"/>
    </location>
</feature>
<dbReference type="PANTHER" id="PTHR43791">
    <property type="entry name" value="PERMEASE-RELATED"/>
    <property type="match status" value="1"/>
</dbReference>
<proteinExistence type="inferred from homology"/>
<dbReference type="Pfam" id="PF07690">
    <property type="entry name" value="MFS_1"/>
    <property type="match status" value="1"/>
</dbReference>
<dbReference type="InterPro" id="IPR011701">
    <property type="entry name" value="MFS"/>
</dbReference>
<accession>A0A168DKQ6</accession>
<dbReference type="GO" id="GO:0098717">
    <property type="term" value="P:pantothenate import across plasma membrane"/>
    <property type="evidence" value="ECO:0007669"/>
    <property type="project" value="TreeGrafter"/>
</dbReference>
<comment type="subcellular location">
    <subcellularLocation>
        <location evidence="1">Cell membrane</location>
        <topology evidence="1">Multi-pass membrane protein</topology>
    </subcellularLocation>
</comment>
<gene>
    <name evidence="10" type="ORF">AAP_00109</name>
</gene>
<dbReference type="PROSITE" id="PS50850">
    <property type="entry name" value="MFS"/>
    <property type="match status" value="1"/>
</dbReference>
<evidence type="ECO:0000256" key="6">
    <source>
        <dbReference type="ARBA" id="ARBA00023136"/>
    </source>
</evidence>
<dbReference type="Proteomes" id="UP000242877">
    <property type="component" value="Unassembled WGS sequence"/>
</dbReference>
<feature type="transmembrane region" description="Helical" evidence="8">
    <location>
        <begin position="358"/>
        <end position="377"/>
    </location>
</feature>
<dbReference type="VEuPathDB" id="FungiDB:AAP_00109"/>
<sequence length="473" mass="53011">MAMSSFIEYLRGPQRPPGETKLLRKIDFFILTFCCLMYFVNYLDRSNLANAYVSGMQQDLKFHGNQYTVITSMFTVGYTIGSIPSNIALSYISPRIFLPGMTLIWGALTMCTAAARTPQDIMAIRFFLGLAESSTFSGVHYILGSWYTKYELGKRSGIFTASGLAGTMIGGFIQSGIYTGLNGKNGLAGWRWLFIIDGLITFPVFLYGVFLFPDTPATTHAFYLTVEERALAVARVPEKGRNRPQISMQFVKYLFKRWYWCGFTLLWIIAGEVESFSSNSLLSLYMNAFPKKYTVQQKENYPTGVPAVGIISTLFWATLTDFLGGHRYLVGYAIGITGICTSAMILSPHASTATVFGAYYWAGTVYACQATFFAWANDSLRYEDDLLRAVVIASMNTGSNAVNAWWSIIFYSADMAPKFKRGMWAMIGVSIAMILWTAVVSYLDKREARKCLSEQSETETIRNEEMTVIDEKT</sequence>
<organism evidence="10 11">
    <name type="scientific">Ascosphaera apis ARSEF 7405</name>
    <dbReference type="NCBI Taxonomy" id="392613"/>
    <lineage>
        <taxon>Eukaryota</taxon>
        <taxon>Fungi</taxon>
        <taxon>Dikarya</taxon>
        <taxon>Ascomycota</taxon>
        <taxon>Pezizomycotina</taxon>
        <taxon>Eurotiomycetes</taxon>
        <taxon>Eurotiomycetidae</taxon>
        <taxon>Onygenales</taxon>
        <taxon>Ascosphaeraceae</taxon>
        <taxon>Ascosphaera</taxon>
    </lineage>
</organism>
<dbReference type="AlphaFoldDB" id="A0A168DKQ6"/>
<feature type="transmembrane region" description="Helical" evidence="8">
    <location>
        <begin position="301"/>
        <end position="319"/>
    </location>
</feature>
<evidence type="ECO:0000256" key="1">
    <source>
        <dbReference type="ARBA" id="ARBA00004651"/>
    </source>
</evidence>
<dbReference type="GO" id="GO:0015233">
    <property type="term" value="F:pantothenate transmembrane transporter activity"/>
    <property type="evidence" value="ECO:0007669"/>
    <property type="project" value="TreeGrafter"/>
</dbReference>
<keyword evidence="6 8" id="KW-0472">Membrane</keyword>
<keyword evidence="11" id="KW-1185">Reference proteome</keyword>
<evidence type="ECO:0000256" key="5">
    <source>
        <dbReference type="ARBA" id="ARBA00022989"/>
    </source>
</evidence>
<keyword evidence="3" id="KW-1003">Cell membrane</keyword>
<dbReference type="InterPro" id="IPR020846">
    <property type="entry name" value="MFS_dom"/>
</dbReference>
<dbReference type="FunFam" id="1.20.1250.20:FF:000386">
    <property type="entry name" value="MFS general substrate transporter"/>
    <property type="match status" value="1"/>
</dbReference>
<feature type="transmembrane region" description="Helical" evidence="8">
    <location>
        <begin position="21"/>
        <end position="40"/>
    </location>
</feature>
<evidence type="ECO:0000259" key="9">
    <source>
        <dbReference type="PROSITE" id="PS50850"/>
    </source>
</evidence>
<feature type="transmembrane region" description="Helical" evidence="8">
    <location>
        <begin position="258"/>
        <end position="281"/>
    </location>
</feature>
<reference evidence="10 11" key="1">
    <citation type="journal article" date="2016" name="Genome Biol. Evol.">
        <title>Divergent and convergent evolution of fungal pathogenicity.</title>
        <authorList>
            <person name="Shang Y."/>
            <person name="Xiao G."/>
            <person name="Zheng P."/>
            <person name="Cen K."/>
            <person name="Zhan S."/>
            <person name="Wang C."/>
        </authorList>
    </citation>
    <scope>NUCLEOTIDE SEQUENCE [LARGE SCALE GENOMIC DNA]</scope>
    <source>
        <strain evidence="10 11">ARSEF 7405</strain>
    </source>
</reference>
<dbReference type="GO" id="GO:0005886">
    <property type="term" value="C:plasma membrane"/>
    <property type="evidence" value="ECO:0007669"/>
    <property type="project" value="UniProtKB-SubCell"/>
</dbReference>
<dbReference type="SUPFAM" id="SSF103473">
    <property type="entry name" value="MFS general substrate transporter"/>
    <property type="match status" value="1"/>
</dbReference>
<feature type="transmembrane region" description="Helical" evidence="8">
    <location>
        <begin position="190"/>
        <end position="212"/>
    </location>
</feature>
<dbReference type="InterPro" id="IPR036259">
    <property type="entry name" value="MFS_trans_sf"/>
</dbReference>
<keyword evidence="2" id="KW-0813">Transport</keyword>
<evidence type="ECO:0000256" key="3">
    <source>
        <dbReference type="ARBA" id="ARBA00022475"/>
    </source>
</evidence>
<evidence type="ECO:0000256" key="2">
    <source>
        <dbReference type="ARBA" id="ARBA00022448"/>
    </source>
</evidence>
<evidence type="ECO:0000256" key="8">
    <source>
        <dbReference type="SAM" id="Phobius"/>
    </source>
</evidence>
<protein>
    <submittedName>
        <fullName evidence="10">Major facilitator superfamily domain, general substrate transporter</fullName>
    </submittedName>
</protein>
<keyword evidence="4 8" id="KW-0812">Transmembrane</keyword>
<feature type="transmembrane region" description="Helical" evidence="8">
    <location>
        <begin position="156"/>
        <end position="178"/>
    </location>
</feature>
<dbReference type="Gene3D" id="1.20.1250.20">
    <property type="entry name" value="MFS general substrate transporter like domains"/>
    <property type="match status" value="1"/>
</dbReference>
<evidence type="ECO:0000313" key="11">
    <source>
        <dbReference type="Proteomes" id="UP000242877"/>
    </source>
</evidence>
<dbReference type="PANTHER" id="PTHR43791:SF4">
    <property type="entry name" value="PANTOTHENATE TRANSPORTER FEN2"/>
    <property type="match status" value="1"/>
</dbReference>
<feature type="transmembrane region" description="Helical" evidence="8">
    <location>
        <begin position="67"/>
        <end position="89"/>
    </location>
</feature>
<dbReference type="OrthoDB" id="3639251at2759"/>
<feature type="transmembrane region" description="Helical" evidence="8">
    <location>
        <begin position="121"/>
        <end position="144"/>
    </location>
</feature>
<keyword evidence="5 8" id="KW-1133">Transmembrane helix</keyword>
<feature type="domain" description="Major facilitator superfamily (MFS) profile" evidence="9">
    <location>
        <begin position="30"/>
        <end position="473"/>
    </location>
</feature>
<dbReference type="EMBL" id="AZGZ01000001">
    <property type="protein sequence ID" value="KZZ97848.1"/>
    <property type="molecule type" value="Genomic_DNA"/>
</dbReference>
<evidence type="ECO:0000256" key="4">
    <source>
        <dbReference type="ARBA" id="ARBA00022692"/>
    </source>
</evidence>
<evidence type="ECO:0000256" key="7">
    <source>
        <dbReference type="ARBA" id="ARBA00037968"/>
    </source>
</evidence>
<comment type="caution">
    <text evidence="10">The sequence shown here is derived from an EMBL/GenBank/DDBJ whole genome shotgun (WGS) entry which is preliminary data.</text>
</comment>
<feature type="transmembrane region" description="Helical" evidence="8">
    <location>
        <begin position="96"/>
        <end position="115"/>
    </location>
</feature>
<comment type="similarity">
    <text evidence="7">Belongs to the major facilitator superfamily. Allantoate permease family.</text>
</comment>